<reference evidence="1" key="1">
    <citation type="submission" date="2018-04" db="EMBL/GenBank/DDBJ databases">
        <title>WGS assembly of Panicum hallii.</title>
        <authorList>
            <person name="Lovell J."/>
            <person name="Jenkins J."/>
            <person name="Lowry D."/>
            <person name="Mamidi S."/>
            <person name="Sreedasyam A."/>
            <person name="Weng X."/>
            <person name="Barry K."/>
            <person name="Bonette J."/>
            <person name="Campitelli B."/>
            <person name="Daum C."/>
            <person name="Gordon S."/>
            <person name="Gould B."/>
            <person name="Lipzen A."/>
            <person name="Macqueen A."/>
            <person name="Palacio-Mejia J."/>
            <person name="Plott C."/>
            <person name="Shakirov E."/>
            <person name="Shu S."/>
            <person name="Yoshinaga Y."/>
            <person name="Zane M."/>
            <person name="Rokhsar D."/>
            <person name="Grimwood J."/>
            <person name="Schmutz J."/>
            <person name="Juenger T."/>
        </authorList>
    </citation>
    <scope>NUCLEOTIDE SEQUENCE [LARGE SCALE GENOMIC DNA]</scope>
    <source>
        <strain evidence="1">FIL2</strain>
    </source>
</reference>
<gene>
    <name evidence="1" type="ORF">PAHAL_1G234400</name>
</gene>
<dbReference type="EMBL" id="CM008046">
    <property type="protein sequence ID" value="PVH66398.1"/>
    <property type="molecule type" value="Genomic_DNA"/>
</dbReference>
<sequence>MSHQGMGFDMMRYMRSRVWKSVLSLKIRFSDRGRGEYNTIMLSQSQHLLGPV</sequence>
<dbReference type="AlphaFoldDB" id="A0A2T8KW36"/>
<evidence type="ECO:0000313" key="1">
    <source>
        <dbReference type="EMBL" id="PVH66398.1"/>
    </source>
</evidence>
<organism evidence="1">
    <name type="scientific">Panicum hallii</name>
    <dbReference type="NCBI Taxonomy" id="206008"/>
    <lineage>
        <taxon>Eukaryota</taxon>
        <taxon>Viridiplantae</taxon>
        <taxon>Streptophyta</taxon>
        <taxon>Embryophyta</taxon>
        <taxon>Tracheophyta</taxon>
        <taxon>Spermatophyta</taxon>
        <taxon>Magnoliopsida</taxon>
        <taxon>Liliopsida</taxon>
        <taxon>Poales</taxon>
        <taxon>Poaceae</taxon>
        <taxon>PACMAD clade</taxon>
        <taxon>Panicoideae</taxon>
        <taxon>Panicodae</taxon>
        <taxon>Paniceae</taxon>
        <taxon>Panicinae</taxon>
        <taxon>Panicum</taxon>
        <taxon>Panicum sect. Panicum</taxon>
    </lineage>
</organism>
<dbReference type="Gramene" id="PVH66398">
    <property type="protein sequence ID" value="PVH66398"/>
    <property type="gene ID" value="PAHAL_1G234400"/>
</dbReference>
<protein>
    <submittedName>
        <fullName evidence="1">Uncharacterized protein</fullName>
    </submittedName>
</protein>
<dbReference type="Proteomes" id="UP000243499">
    <property type="component" value="Chromosome 1"/>
</dbReference>
<accession>A0A2T8KW36</accession>
<name>A0A2T8KW36_9POAL</name>
<proteinExistence type="predicted"/>